<evidence type="ECO:0000313" key="2">
    <source>
        <dbReference type="EMBL" id="MCU4752175.1"/>
    </source>
</evidence>
<proteinExistence type="predicted"/>
<sequence length="443" mass="48536">MVDPSQPGPVSRRQFLAGATVAISGLAGCALPGYGTYDRDQASFDPVHLPYDETYPDRDDVTMFRRGLRRLGYYPDQTVPESVSVNWSMPVNYIGHTAAKSTPMPTPDGETILIPSDTGRLHAVTPDGEHRWAHMTGAGRSLGFHGTPTIVGDTAYLGGYDGDMYAFDVETGDTIWRTTNTRLDGSIAIGSSPAYWEGVIYVVTEYSNPNAGTMWALDAGTGEPLWKDDRLWGMPHPSTAIDPVAERMLTGSNDGVLYAWEFPSLEFEWQFQTGGEIKGTIPTYDGGAFVGSWDGSFYRVDLEDGTEEWSFETGPIIMSNPGIDPDAGVVYIAGNDRHVHALDTETGERYWSTNVGGSVIGSLTVTADTVLVGSYDSHLYALHKETGEVRWRVQNRGHVTSEPIPRDGRIYYAERADITGHWDESVEEELQAPGHAYCLVADE</sequence>
<name>A0AAP2Z8Y9_9EURY</name>
<dbReference type="InterPro" id="IPR018391">
    <property type="entry name" value="PQQ_b-propeller_rpt"/>
</dbReference>
<protein>
    <submittedName>
        <fullName evidence="2">PQQ-binding-like beta-propeller repeat protein</fullName>
    </submittedName>
</protein>
<comment type="caution">
    <text evidence="2">The sequence shown here is derived from an EMBL/GenBank/DDBJ whole genome shotgun (WGS) entry which is preliminary data.</text>
</comment>
<feature type="domain" description="Pyrrolo-quinoline quinone repeat" evidence="1">
    <location>
        <begin position="101"/>
        <end position="228"/>
    </location>
</feature>
<dbReference type="Pfam" id="PF13360">
    <property type="entry name" value="PQQ_2"/>
    <property type="match status" value="2"/>
</dbReference>
<dbReference type="Gene3D" id="2.130.10.10">
    <property type="entry name" value="YVTN repeat-like/Quinoprotein amine dehydrogenase"/>
    <property type="match status" value="2"/>
</dbReference>
<accession>A0AAP2Z8Y9</accession>
<dbReference type="SMART" id="SM00564">
    <property type="entry name" value="PQQ"/>
    <property type="match status" value="6"/>
</dbReference>
<dbReference type="InterPro" id="IPR011047">
    <property type="entry name" value="Quinoprotein_ADH-like_sf"/>
</dbReference>
<gene>
    <name evidence="2" type="ORF">OB919_09290</name>
</gene>
<dbReference type="SUPFAM" id="SSF50998">
    <property type="entry name" value="Quinoprotein alcohol dehydrogenase-like"/>
    <property type="match status" value="1"/>
</dbReference>
<keyword evidence="3" id="KW-1185">Reference proteome</keyword>
<dbReference type="Proteomes" id="UP001321047">
    <property type="component" value="Unassembled WGS sequence"/>
</dbReference>
<dbReference type="Gene3D" id="2.40.10.480">
    <property type="match status" value="1"/>
</dbReference>
<dbReference type="RefSeq" id="WP_342808512.1">
    <property type="nucleotide sequence ID" value="NZ_JAOPJZ010000005.1"/>
</dbReference>
<feature type="domain" description="Pyrrolo-quinoline quinone repeat" evidence="1">
    <location>
        <begin position="326"/>
        <end position="397"/>
    </location>
</feature>
<organism evidence="2 3">
    <name type="scientific">Natronosalvus hydrolyticus</name>
    <dbReference type="NCBI Taxonomy" id="2979988"/>
    <lineage>
        <taxon>Archaea</taxon>
        <taxon>Methanobacteriati</taxon>
        <taxon>Methanobacteriota</taxon>
        <taxon>Stenosarchaea group</taxon>
        <taxon>Halobacteria</taxon>
        <taxon>Halobacteriales</taxon>
        <taxon>Natrialbaceae</taxon>
        <taxon>Natronosalvus</taxon>
    </lineage>
</organism>
<evidence type="ECO:0000259" key="1">
    <source>
        <dbReference type="Pfam" id="PF13360"/>
    </source>
</evidence>
<dbReference type="AlphaFoldDB" id="A0AAP2Z8Y9"/>
<dbReference type="InterPro" id="IPR002372">
    <property type="entry name" value="PQQ_rpt_dom"/>
</dbReference>
<dbReference type="PANTHER" id="PTHR34512">
    <property type="entry name" value="CELL SURFACE PROTEIN"/>
    <property type="match status" value="1"/>
</dbReference>
<evidence type="ECO:0000313" key="3">
    <source>
        <dbReference type="Proteomes" id="UP001321047"/>
    </source>
</evidence>
<dbReference type="EMBL" id="JAOPJZ010000005">
    <property type="protein sequence ID" value="MCU4752175.1"/>
    <property type="molecule type" value="Genomic_DNA"/>
</dbReference>
<dbReference type="InterPro" id="IPR006311">
    <property type="entry name" value="TAT_signal"/>
</dbReference>
<dbReference type="PROSITE" id="PS51318">
    <property type="entry name" value="TAT"/>
    <property type="match status" value="1"/>
</dbReference>
<dbReference type="PANTHER" id="PTHR34512:SF30">
    <property type="entry name" value="OUTER MEMBRANE PROTEIN ASSEMBLY FACTOR BAMB"/>
    <property type="match status" value="1"/>
</dbReference>
<dbReference type="InterPro" id="IPR015943">
    <property type="entry name" value="WD40/YVTN_repeat-like_dom_sf"/>
</dbReference>
<reference evidence="2 3" key="1">
    <citation type="submission" date="2022-09" db="EMBL/GenBank/DDBJ databases">
        <title>Enrichment on poylsaccharides allowed isolation of novel metabolic and taxonomic groups of Haloarchaea.</title>
        <authorList>
            <person name="Sorokin D.Y."/>
            <person name="Elcheninov A.G."/>
            <person name="Khizhniak T.V."/>
            <person name="Kolganova T.V."/>
            <person name="Kublanov I.V."/>
        </authorList>
    </citation>
    <scope>NUCLEOTIDE SEQUENCE [LARGE SCALE GENOMIC DNA]</scope>
    <source>
        <strain evidence="2 3">AArc-curdl1</strain>
    </source>
</reference>